<evidence type="ECO:0000256" key="7">
    <source>
        <dbReference type="PIRSR" id="PIRSR605754-1"/>
    </source>
</evidence>
<evidence type="ECO:0000256" key="6">
    <source>
        <dbReference type="NCBIfam" id="TIGR02228"/>
    </source>
</evidence>
<dbReference type="InterPro" id="IPR001733">
    <property type="entry name" value="Peptidase_S26B"/>
</dbReference>
<dbReference type="CDD" id="cd06530">
    <property type="entry name" value="S26_SPase_I"/>
    <property type="match status" value="1"/>
</dbReference>
<proteinExistence type="predicted"/>
<dbReference type="PANTHER" id="PTHR10806:SF6">
    <property type="entry name" value="SIGNAL PEPTIDASE COMPLEX CATALYTIC SUBUNIT SEC11"/>
    <property type="match status" value="1"/>
</dbReference>
<evidence type="ECO:0000313" key="11">
    <source>
        <dbReference type="Proteomes" id="UP000766246"/>
    </source>
</evidence>
<keyword evidence="3 10" id="KW-0378">Hydrolase</keyword>
<evidence type="ECO:0000256" key="8">
    <source>
        <dbReference type="SAM" id="Phobius"/>
    </source>
</evidence>
<dbReference type="AlphaFoldDB" id="A0A927UAM7"/>
<feature type="active site" description="Proton donor/acceptor" evidence="7">
    <location>
        <position position="292"/>
    </location>
</feature>
<dbReference type="GO" id="GO:0004252">
    <property type="term" value="F:serine-type endopeptidase activity"/>
    <property type="evidence" value="ECO:0007669"/>
    <property type="project" value="UniProtKB-UniRule"/>
</dbReference>
<feature type="active site" description="Acyl-thioester intermediate" evidence="7">
    <location>
        <position position="387"/>
    </location>
</feature>
<dbReference type="NCBIfam" id="TIGR02228">
    <property type="entry name" value="sigpep_I_arch"/>
    <property type="match status" value="1"/>
</dbReference>
<dbReference type="PANTHER" id="PTHR10806">
    <property type="entry name" value="SIGNAL PEPTIDASE COMPLEX CATALYTIC SUBUNIT SEC11"/>
    <property type="match status" value="1"/>
</dbReference>
<feature type="transmembrane region" description="Helical" evidence="8">
    <location>
        <begin position="125"/>
        <end position="148"/>
    </location>
</feature>
<dbReference type="GO" id="GO:0006465">
    <property type="term" value="P:signal peptide processing"/>
    <property type="evidence" value="ECO:0007669"/>
    <property type="project" value="UniProtKB-UniRule"/>
</dbReference>
<organism evidence="10 11">
    <name type="scientific">Pseudobutyrivibrio ruminis</name>
    <dbReference type="NCBI Taxonomy" id="46206"/>
    <lineage>
        <taxon>Bacteria</taxon>
        <taxon>Bacillati</taxon>
        <taxon>Bacillota</taxon>
        <taxon>Clostridia</taxon>
        <taxon>Lachnospirales</taxon>
        <taxon>Lachnospiraceae</taxon>
        <taxon>Pseudobutyrivibrio</taxon>
    </lineage>
</organism>
<dbReference type="Gene3D" id="2.40.260.10">
    <property type="entry name" value="Sortase"/>
    <property type="match status" value="1"/>
</dbReference>
<dbReference type="NCBIfam" id="TIGR03064">
    <property type="entry name" value="sortase_srtB"/>
    <property type="match status" value="1"/>
</dbReference>
<dbReference type="EMBL" id="SVER01000002">
    <property type="protein sequence ID" value="MBE5918432.1"/>
    <property type="molecule type" value="Genomic_DNA"/>
</dbReference>
<feature type="domain" description="Peptidase S26" evidence="9">
    <location>
        <begin position="13"/>
        <end position="74"/>
    </location>
</feature>
<comment type="subcellular location">
    <subcellularLocation>
        <location evidence="1">Membrane</location>
    </subcellularLocation>
</comment>
<evidence type="ECO:0000313" key="10">
    <source>
        <dbReference type="EMBL" id="MBE5918432.1"/>
    </source>
</evidence>
<dbReference type="InterPro" id="IPR005754">
    <property type="entry name" value="Sortase"/>
</dbReference>
<name>A0A927UAM7_9FIRM</name>
<feature type="transmembrane region" description="Helical" evidence="8">
    <location>
        <begin position="12"/>
        <end position="35"/>
    </location>
</feature>
<keyword evidence="2 8" id="KW-0812">Transmembrane</keyword>
<sequence length="408" mass="46037">MNAKILKIIGNVLIIFVIIAIAPIAIPKVFGVQAFNVISGSMEPTISVGSIVYVRNVEFEELSQGDVIAFESGASVVTHRIVEINTEDKLITTKGDANNTEDFNPVSYTNVIGRMIAHFPIYGTIVAWLTDTVGKLVAVVVLIIGAVLSYLGEDKKEKTESGRTINPKIILATGLLIVFSSLAGLIYIFMGYEKSNKLYAELNNENLEYKDTTDWKNMIDVDFSNLTKINSDVAGWIYVEGTDISYPIMYSGDDETYLRTTINKEHATAGSIFLEGYNLPDFSDSHSIVYGHNMRNLSMFGSLKLYKENEDYYDSHRYFQIITPKAKMRFEIFSYFDTEPASWVYTVPYYDNQEFSDYIDELISHSYIKLDNYDIDSSDKVVTLSTCSGSEMRFTIHGKLVDIEENYE</sequence>
<dbReference type="InterPro" id="IPR036286">
    <property type="entry name" value="LexA/Signal_pep-like_sf"/>
</dbReference>
<keyword evidence="5 8" id="KW-0472">Membrane</keyword>
<dbReference type="SUPFAM" id="SSF51306">
    <property type="entry name" value="LexA/Signal peptidase"/>
    <property type="match status" value="1"/>
</dbReference>
<dbReference type="Pfam" id="PF10502">
    <property type="entry name" value="Peptidase_S26"/>
    <property type="match status" value="1"/>
</dbReference>
<evidence type="ECO:0000256" key="5">
    <source>
        <dbReference type="ARBA" id="ARBA00023136"/>
    </source>
</evidence>
<feature type="transmembrane region" description="Helical" evidence="8">
    <location>
        <begin position="169"/>
        <end position="190"/>
    </location>
</feature>
<dbReference type="SUPFAM" id="SSF63817">
    <property type="entry name" value="Sortase"/>
    <property type="match status" value="1"/>
</dbReference>
<dbReference type="GO" id="GO:0009003">
    <property type="term" value="F:signal peptidase activity"/>
    <property type="evidence" value="ECO:0007669"/>
    <property type="project" value="UniProtKB-EC"/>
</dbReference>
<dbReference type="GO" id="GO:0016020">
    <property type="term" value="C:membrane"/>
    <property type="evidence" value="ECO:0007669"/>
    <property type="project" value="UniProtKB-SubCell"/>
</dbReference>
<keyword evidence="4 8" id="KW-1133">Transmembrane helix</keyword>
<evidence type="ECO:0000256" key="1">
    <source>
        <dbReference type="ARBA" id="ARBA00004370"/>
    </source>
</evidence>
<dbReference type="CDD" id="cd05826">
    <property type="entry name" value="Sortase_B"/>
    <property type="match status" value="1"/>
</dbReference>
<evidence type="ECO:0000259" key="9">
    <source>
        <dbReference type="Pfam" id="PF10502"/>
    </source>
</evidence>
<evidence type="ECO:0000256" key="4">
    <source>
        <dbReference type="ARBA" id="ARBA00022989"/>
    </source>
</evidence>
<dbReference type="InterPro" id="IPR023365">
    <property type="entry name" value="Sortase_dom-sf"/>
</dbReference>
<dbReference type="InterPro" id="IPR019533">
    <property type="entry name" value="Peptidase_S26"/>
</dbReference>
<dbReference type="Proteomes" id="UP000766246">
    <property type="component" value="Unassembled WGS sequence"/>
</dbReference>
<evidence type="ECO:0000256" key="3">
    <source>
        <dbReference type="ARBA" id="ARBA00022801"/>
    </source>
</evidence>
<dbReference type="Gene3D" id="2.10.109.10">
    <property type="entry name" value="Umud Fragment, subunit A"/>
    <property type="match status" value="1"/>
</dbReference>
<gene>
    <name evidence="10" type="primary">srtB</name>
    <name evidence="10" type="ORF">E7272_01185</name>
</gene>
<accession>A0A927UAM7</accession>
<comment type="caution">
    <text evidence="10">The sequence shown here is derived from an EMBL/GenBank/DDBJ whole genome shotgun (WGS) entry which is preliminary data.</text>
</comment>
<dbReference type="EC" id="3.4.21.89" evidence="6"/>
<dbReference type="Pfam" id="PF04203">
    <property type="entry name" value="Sortase"/>
    <property type="match status" value="1"/>
</dbReference>
<protein>
    <recommendedName>
        <fullName evidence="6">Signal peptidase I</fullName>
        <ecNumber evidence="6">3.4.21.89</ecNumber>
    </recommendedName>
</protein>
<dbReference type="InterPro" id="IPR009835">
    <property type="entry name" value="SrtB"/>
</dbReference>
<reference evidence="10" key="1">
    <citation type="submission" date="2019-04" db="EMBL/GenBank/DDBJ databases">
        <title>Evolution of Biomass-Degrading Anaerobic Consortia Revealed by Metagenomics.</title>
        <authorList>
            <person name="Peng X."/>
        </authorList>
    </citation>
    <scope>NUCLEOTIDE SEQUENCE</scope>
    <source>
        <strain evidence="10">SIG311</strain>
    </source>
</reference>
<evidence type="ECO:0000256" key="2">
    <source>
        <dbReference type="ARBA" id="ARBA00022692"/>
    </source>
</evidence>